<evidence type="ECO:0000259" key="1">
    <source>
        <dbReference type="Pfam" id="PF00582"/>
    </source>
</evidence>
<dbReference type="VEuPathDB" id="FungiDB:AMAG_13978"/>
<dbReference type="Proteomes" id="UP000054350">
    <property type="component" value="Unassembled WGS sequence"/>
</dbReference>
<dbReference type="STRING" id="578462.A0A0L0T312"/>
<dbReference type="InterPro" id="IPR006015">
    <property type="entry name" value="Universal_stress_UspA"/>
</dbReference>
<dbReference type="PRINTS" id="PR01438">
    <property type="entry name" value="UNVRSLSTRESS"/>
</dbReference>
<dbReference type="EMBL" id="GG745359">
    <property type="protein sequence ID" value="KNE69121.1"/>
    <property type="molecule type" value="Genomic_DNA"/>
</dbReference>
<protein>
    <recommendedName>
        <fullName evidence="1">UspA domain-containing protein</fullName>
    </recommendedName>
</protein>
<dbReference type="PANTHER" id="PTHR31964:SF140">
    <property type="entry name" value="UNIVERSAL STRESS PROTEIN FAMILY PROTEIN"/>
    <property type="match status" value="1"/>
</dbReference>
<dbReference type="OrthoDB" id="843225at2759"/>
<reference evidence="3" key="2">
    <citation type="submission" date="2009-11" db="EMBL/GenBank/DDBJ databases">
        <title>The Genome Sequence of Allomyces macrogynus strain ATCC 38327.</title>
        <authorList>
            <consortium name="The Broad Institute Genome Sequencing Platform"/>
            <person name="Russ C."/>
            <person name="Cuomo C."/>
            <person name="Shea T."/>
            <person name="Young S.K."/>
            <person name="Zeng Q."/>
            <person name="Koehrsen M."/>
            <person name="Haas B."/>
            <person name="Borodovsky M."/>
            <person name="Guigo R."/>
            <person name="Alvarado L."/>
            <person name="Berlin A."/>
            <person name="Borenstein D."/>
            <person name="Chen Z."/>
            <person name="Engels R."/>
            <person name="Freedman E."/>
            <person name="Gellesch M."/>
            <person name="Goldberg J."/>
            <person name="Griggs A."/>
            <person name="Gujja S."/>
            <person name="Heiman D."/>
            <person name="Hepburn T."/>
            <person name="Howarth C."/>
            <person name="Jen D."/>
            <person name="Larson L."/>
            <person name="Lewis B."/>
            <person name="Mehta T."/>
            <person name="Park D."/>
            <person name="Pearson M."/>
            <person name="Roberts A."/>
            <person name="Saif S."/>
            <person name="Shenoy N."/>
            <person name="Sisk P."/>
            <person name="Stolte C."/>
            <person name="Sykes S."/>
            <person name="Walk T."/>
            <person name="White J."/>
            <person name="Yandava C."/>
            <person name="Burger G."/>
            <person name="Gray M.W."/>
            <person name="Holland P.W.H."/>
            <person name="King N."/>
            <person name="Lang F.B.F."/>
            <person name="Roger A.J."/>
            <person name="Ruiz-Trillo I."/>
            <person name="Lander E."/>
            <person name="Nusbaum C."/>
        </authorList>
    </citation>
    <scope>NUCLEOTIDE SEQUENCE [LARGE SCALE GENOMIC DNA]</scope>
    <source>
        <strain evidence="3">ATCC 38327</strain>
    </source>
</reference>
<dbReference type="InterPro" id="IPR014729">
    <property type="entry name" value="Rossmann-like_a/b/a_fold"/>
</dbReference>
<dbReference type="InterPro" id="IPR006016">
    <property type="entry name" value="UspA"/>
</dbReference>
<name>A0A0L0T312_ALLM3</name>
<dbReference type="SUPFAM" id="SSF52402">
    <property type="entry name" value="Adenine nucleotide alpha hydrolases-like"/>
    <property type="match status" value="1"/>
</dbReference>
<dbReference type="CDD" id="cd23659">
    <property type="entry name" value="USP_At3g01520-like"/>
    <property type="match status" value="1"/>
</dbReference>
<proteinExistence type="predicted"/>
<gene>
    <name evidence="2" type="ORF">AMAG_13978</name>
</gene>
<organism evidence="2 3">
    <name type="scientific">Allomyces macrogynus (strain ATCC 38327)</name>
    <name type="common">Allomyces javanicus var. macrogynus</name>
    <dbReference type="NCBI Taxonomy" id="578462"/>
    <lineage>
        <taxon>Eukaryota</taxon>
        <taxon>Fungi</taxon>
        <taxon>Fungi incertae sedis</taxon>
        <taxon>Blastocladiomycota</taxon>
        <taxon>Blastocladiomycetes</taxon>
        <taxon>Blastocladiales</taxon>
        <taxon>Blastocladiaceae</taxon>
        <taxon>Allomyces</taxon>
    </lineage>
</organism>
<reference evidence="2 3" key="1">
    <citation type="submission" date="2009-11" db="EMBL/GenBank/DDBJ databases">
        <title>Annotation of Allomyces macrogynus ATCC 38327.</title>
        <authorList>
            <consortium name="The Broad Institute Genome Sequencing Platform"/>
            <person name="Russ C."/>
            <person name="Cuomo C."/>
            <person name="Burger G."/>
            <person name="Gray M.W."/>
            <person name="Holland P.W.H."/>
            <person name="King N."/>
            <person name="Lang F.B.F."/>
            <person name="Roger A.J."/>
            <person name="Ruiz-Trillo I."/>
            <person name="Young S.K."/>
            <person name="Zeng Q."/>
            <person name="Gargeya S."/>
            <person name="Fitzgerald M."/>
            <person name="Haas B."/>
            <person name="Abouelleil A."/>
            <person name="Alvarado L."/>
            <person name="Arachchi H.M."/>
            <person name="Berlin A."/>
            <person name="Chapman S.B."/>
            <person name="Gearin G."/>
            <person name="Goldberg J."/>
            <person name="Griggs A."/>
            <person name="Gujja S."/>
            <person name="Hansen M."/>
            <person name="Heiman D."/>
            <person name="Howarth C."/>
            <person name="Larimer J."/>
            <person name="Lui A."/>
            <person name="MacDonald P.J.P."/>
            <person name="McCowen C."/>
            <person name="Montmayeur A."/>
            <person name="Murphy C."/>
            <person name="Neiman D."/>
            <person name="Pearson M."/>
            <person name="Priest M."/>
            <person name="Roberts A."/>
            <person name="Saif S."/>
            <person name="Shea T."/>
            <person name="Sisk P."/>
            <person name="Stolte C."/>
            <person name="Sykes S."/>
            <person name="Wortman J."/>
            <person name="Nusbaum C."/>
            <person name="Birren B."/>
        </authorList>
    </citation>
    <scope>NUCLEOTIDE SEQUENCE [LARGE SCALE GENOMIC DNA]</scope>
    <source>
        <strain evidence="2 3">ATCC 38327</strain>
    </source>
</reference>
<dbReference type="Pfam" id="PF00582">
    <property type="entry name" value="Usp"/>
    <property type="match status" value="1"/>
</dbReference>
<sequence length="181" mass="19265">MAAPHARSSTVATTTSLGLLGKRLLVLAMDDSVASQVALAWTLKEMVHPERDHLVVLTVSTYKTASGLLGGGDVKTSKRELKADARAQRICEYAAMHIGDFVKQMSVPLSFELVTLKAADNDVRDVILDYIRDTRASMLILGAHAGGTVKRAILGSTSSYCLHHAAVPVIIVKEEGGVKAG</sequence>
<evidence type="ECO:0000313" key="2">
    <source>
        <dbReference type="EMBL" id="KNE69121.1"/>
    </source>
</evidence>
<dbReference type="AlphaFoldDB" id="A0A0L0T312"/>
<accession>A0A0L0T312</accession>
<dbReference type="eggNOG" id="ENOG502RXKR">
    <property type="taxonomic scope" value="Eukaryota"/>
</dbReference>
<keyword evidence="3" id="KW-1185">Reference proteome</keyword>
<feature type="domain" description="UspA" evidence="1">
    <location>
        <begin position="25"/>
        <end position="173"/>
    </location>
</feature>
<dbReference type="Gene3D" id="3.40.50.620">
    <property type="entry name" value="HUPs"/>
    <property type="match status" value="1"/>
</dbReference>
<dbReference type="PANTHER" id="PTHR31964">
    <property type="entry name" value="ADENINE NUCLEOTIDE ALPHA HYDROLASES-LIKE SUPERFAMILY PROTEIN"/>
    <property type="match status" value="1"/>
</dbReference>
<evidence type="ECO:0000313" key="3">
    <source>
        <dbReference type="Proteomes" id="UP000054350"/>
    </source>
</evidence>